<protein>
    <submittedName>
        <fullName evidence="9">Peptide/nickel transport system permease protein</fullName>
    </submittedName>
</protein>
<dbReference type="PANTHER" id="PTHR30465">
    <property type="entry name" value="INNER MEMBRANE ABC TRANSPORTER"/>
    <property type="match status" value="1"/>
</dbReference>
<dbReference type="CDD" id="cd06261">
    <property type="entry name" value="TM_PBP2"/>
    <property type="match status" value="1"/>
</dbReference>
<evidence type="ECO:0000256" key="6">
    <source>
        <dbReference type="ARBA" id="ARBA00023136"/>
    </source>
</evidence>
<dbReference type="OrthoDB" id="147639at2"/>
<keyword evidence="4 7" id="KW-0812">Transmembrane</keyword>
<feature type="domain" description="ABC transmembrane type-1" evidence="8">
    <location>
        <begin position="98"/>
        <end position="317"/>
    </location>
</feature>
<evidence type="ECO:0000313" key="9">
    <source>
        <dbReference type="EMBL" id="PFG38762.1"/>
    </source>
</evidence>
<dbReference type="PANTHER" id="PTHR30465:SF0">
    <property type="entry name" value="OLIGOPEPTIDE TRANSPORT SYSTEM PERMEASE PROTEIN APPB"/>
    <property type="match status" value="1"/>
</dbReference>
<dbReference type="AlphaFoldDB" id="A0A2A9EKH6"/>
<dbReference type="GO" id="GO:0005886">
    <property type="term" value="C:plasma membrane"/>
    <property type="evidence" value="ECO:0007669"/>
    <property type="project" value="UniProtKB-SubCell"/>
</dbReference>
<feature type="transmembrane region" description="Helical" evidence="7">
    <location>
        <begin position="248"/>
        <end position="276"/>
    </location>
</feature>
<reference evidence="9 10" key="1">
    <citation type="submission" date="2017-10" db="EMBL/GenBank/DDBJ databases">
        <title>Sequencing the genomes of 1000 actinobacteria strains.</title>
        <authorList>
            <person name="Klenk H.-P."/>
        </authorList>
    </citation>
    <scope>NUCLEOTIDE SEQUENCE [LARGE SCALE GENOMIC DNA]</scope>
    <source>
        <strain evidence="9 10">DSM 21838</strain>
    </source>
</reference>
<sequence length="327" mass="35676">MLPYLSRRLLNYLLLLFLAVSLTYLLAATQLDPRSLYELRNPPIDPASIDASLTAYNLNDKTPVLERYWTWLTGVVTAWDWGQTPFGKSVNDEIGTRVWVSLRLVTIGSVLGITLGVALGAWTATRQYRVSDRAITLISLIIISTPTLVIAVVLQILAIQFNQATGTQFFEFLGETGRHGDGPLAPLFDRLQHLLLPTITLSLSGIASYSRIQRNLMLDTLGADYVRTARAKGLRKGRALRRHALRTALIPTGTYFAFTIATLVLGATFTELIYGWHGMGIYGVQAITAQDVNGSVAVAAFGGVCVLVGAMLSDVLVAALDPRVRVS</sequence>
<dbReference type="Gene3D" id="1.10.3720.10">
    <property type="entry name" value="MetI-like"/>
    <property type="match status" value="1"/>
</dbReference>
<dbReference type="Proteomes" id="UP000222106">
    <property type="component" value="Unassembled WGS sequence"/>
</dbReference>
<dbReference type="Pfam" id="PF00528">
    <property type="entry name" value="BPD_transp_1"/>
    <property type="match status" value="1"/>
</dbReference>
<gene>
    <name evidence="9" type="ORF">ATJ97_1249</name>
</gene>
<accession>A0A2A9EKH6</accession>
<dbReference type="PROSITE" id="PS50928">
    <property type="entry name" value="ABC_TM1"/>
    <property type="match status" value="1"/>
</dbReference>
<feature type="transmembrane region" description="Helical" evidence="7">
    <location>
        <begin position="191"/>
        <end position="209"/>
    </location>
</feature>
<comment type="caution">
    <text evidence="9">The sequence shown here is derived from an EMBL/GenBank/DDBJ whole genome shotgun (WGS) entry which is preliminary data.</text>
</comment>
<feature type="transmembrane region" description="Helical" evidence="7">
    <location>
        <begin position="296"/>
        <end position="320"/>
    </location>
</feature>
<organism evidence="9 10">
    <name type="scientific">Georgenia soli</name>
    <dbReference type="NCBI Taxonomy" id="638953"/>
    <lineage>
        <taxon>Bacteria</taxon>
        <taxon>Bacillati</taxon>
        <taxon>Actinomycetota</taxon>
        <taxon>Actinomycetes</taxon>
        <taxon>Micrococcales</taxon>
        <taxon>Bogoriellaceae</taxon>
        <taxon>Georgenia</taxon>
    </lineage>
</organism>
<dbReference type="RefSeq" id="WP_098482976.1">
    <property type="nucleotide sequence ID" value="NZ_PDJI01000004.1"/>
</dbReference>
<dbReference type="InterPro" id="IPR035906">
    <property type="entry name" value="MetI-like_sf"/>
</dbReference>
<feature type="transmembrane region" description="Helical" evidence="7">
    <location>
        <begin position="134"/>
        <end position="159"/>
    </location>
</feature>
<keyword evidence="3" id="KW-1003">Cell membrane</keyword>
<keyword evidence="6 7" id="KW-0472">Membrane</keyword>
<dbReference type="EMBL" id="PDJI01000004">
    <property type="protein sequence ID" value="PFG38762.1"/>
    <property type="molecule type" value="Genomic_DNA"/>
</dbReference>
<evidence type="ECO:0000259" key="8">
    <source>
        <dbReference type="PROSITE" id="PS50928"/>
    </source>
</evidence>
<evidence type="ECO:0000313" key="10">
    <source>
        <dbReference type="Proteomes" id="UP000222106"/>
    </source>
</evidence>
<dbReference type="SUPFAM" id="SSF161098">
    <property type="entry name" value="MetI-like"/>
    <property type="match status" value="1"/>
</dbReference>
<comment type="similarity">
    <text evidence="7">Belongs to the binding-protein-dependent transport system permease family.</text>
</comment>
<evidence type="ECO:0000256" key="4">
    <source>
        <dbReference type="ARBA" id="ARBA00022692"/>
    </source>
</evidence>
<keyword evidence="5 7" id="KW-1133">Transmembrane helix</keyword>
<dbReference type="InterPro" id="IPR000515">
    <property type="entry name" value="MetI-like"/>
</dbReference>
<feature type="transmembrane region" description="Helical" evidence="7">
    <location>
        <begin position="98"/>
        <end position="122"/>
    </location>
</feature>
<evidence type="ECO:0000256" key="3">
    <source>
        <dbReference type="ARBA" id="ARBA00022475"/>
    </source>
</evidence>
<comment type="subcellular location">
    <subcellularLocation>
        <location evidence="1 7">Cell membrane</location>
        <topology evidence="1 7">Multi-pass membrane protein</topology>
    </subcellularLocation>
</comment>
<proteinExistence type="inferred from homology"/>
<evidence type="ECO:0000256" key="2">
    <source>
        <dbReference type="ARBA" id="ARBA00022448"/>
    </source>
</evidence>
<keyword evidence="10" id="KW-1185">Reference proteome</keyword>
<name>A0A2A9EKH6_9MICO</name>
<keyword evidence="2 7" id="KW-0813">Transport</keyword>
<evidence type="ECO:0000256" key="5">
    <source>
        <dbReference type="ARBA" id="ARBA00022989"/>
    </source>
</evidence>
<dbReference type="GO" id="GO:0055085">
    <property type="term" value="P:transmembrane transport"/>
    <property type="evidence" value="ECO:0007669"/>
    <property type="project" value="InterPro"/>
</dbReference>
<evidence type="ECO:0000256" key="7">
    <source>
        <dbReference type="RuleBase" id="RU363032"/>
    </source>
</evidence>
<evidence type="ECO:0000256" key="1">
    <source>
        <dbReference type="ARBA" id="ARBA00004651"/>
    </source>
</evidence>